<accession>S2DA55</accession>
<dbReference type="RefSeq" id="WP_009035886.1">
    <property type="nucleotide sequence ID" value="NZ_ALWO02000044.1"/>
</dbReference>
<dbReference type="Proteomes" id="UP000006073">
    <property type="component" value="Unassembled WGS sequence"/>
</dbReference>
<name>S2DA55_INDAL</name>
<organism evidence="1 2">
    <name type="scientific">Indibacter alkaliphilus (strain CCUG 57479 / KCTC 22604 / LW1)</name>
    <dbReference type="NCBI Taxonomy" id="1189612"/>
    <lineage>
        <taxon>Bacteria</taxon>
        <taxon>Pseudomonadati</taxon>
        <taxon>Bacteroidota</taxon>
        <taxon>Cytophagia</taxon>
        <taxon>Cytophagales</taxon>
        <taxon>Cyclobacteriaceae</taxon>
    </lineage>
</organism>
<proteinExistence type="predicted"/>
<evidence type="ECO:0000313" key="1">
    <source>
        <dbReference type="EMBL" id="EOZ93870.1"/>
    </source>
</evidence>
<protein>
    <submittedName>
        <fullName evidence="1">Uncharacterized protein</fullName>
    </submittedName>
</protein>
<evidence type="ECO:0000313" key="2">
    <source>
        <dbReference type="Proteomes" id="UP000006073"/>
    </source>
</evidence>
<dbReference type="OrthoDB" id="826316at2"/>
<dbReference type="EMBL" id="ALWO02000044">
    <property type="protein sequence ID" value="EOZ93870.1"/>
    <property type="molecule type" value="Genomic_DNA"/>
</dbReference>
<comment type="caution">
    <text evidence="1">The sequence shown here is derived from an EMBL/GenBank/DDBJ whole genome shotgun (WGS) entry which is preliminary data.</text>
</comment>
<reference evidence="1 2" key="1">
    <citation type="journal article" date="2013" name="Genome Announc.">
        <title>Draft Genome Sequence of Indibacter alkaliphilus Strain LW1T, Isolated from Lonar Lake, a Haloalkaline Lake in the Buldana District of Maharashtra, India.</title>
        <authorList>
            <person name="Singh A."/>
            <person name="Kumar Jangir P."/>
            <person name="Sharma R."/>
            <person name="Singh A."/>
            <person name="Kumar Pinnaka A."/>
            <person name="Shivaji S."/>
        </authorList>
    </citation>
    <scope>NUCLEOTIDE SEQUENCE [LARGE SCALE GENOMIC DNA]</scope>
    <source>
        <strain evidence="2">CCUG 57479 / KCTC 22604 / LW1</strain>
    </source>
</reference>
<dbReference type="AlphaFoldDB" id="S2DA55"/>
<dbReference type="eggNOG" id="ENOG502ZQCT">
    <property type="taxonomic scope" value="Bacteria"/>
</dbReference>
<gene>
    <name evidence="1" type="ORF">A33Q_3475</name>
</gene>
<sequence>MNLLNYFKFVATGYVRKRKNLYGKKVYFTYRHDTEIFDPFKMILDHYYKIEQVPETSQFTLDTQFQHVKGILDQARDKKPKVIVKFSLDAGEIEIRRLVLREEKRTTSLYVIFLDEKPLAFLNKKYDYGNNIQALILENVLHGIEKSQYPDLQLVNAGCLFYNSQKEACFIEKFVHSHIFYIHDTQGYKKVCKEMTLCLQKETG</sequence>
<keyword evidence="2" id="KW-1185">Reference proteome</keyword>